<proteinExistence type="predicted"/>
<evidence type="ECO:0000313" key="2">
    <source>
        <dbReference type="EMBL" id="KHN10632.1"/>
    </source>
</evidence>
<evidence type="ECO:0000256" key="1">
    <source>
        <dbReference type="SAM" id="SignalP"/>
    </source>
</evidence>
<dbReference type="Proteomes" id="UP000053555">
    <property type="component" value="Unassembled WGS sequence"/>
</dbReference>
<sequence length="102" mass="12027">MKNKRKTLLLLLLMAATLFCMPIVSYAVSNVNIQDHLTNISEIRRLWREVQGEVQFALKAKDLHESLRDMLYEVQVCSSGHLREQRDVWQVLHSHDHSWQQT</sequence>
<feature type="signal peptide" evidence="1">
    <location>
        <begin position="1"/>
        <end position="27"/>
    </location>
</feature>
<keyword evidence="1" id="KW-0732">Signal</keyword>
<organism evidence="2">
    <name type="scientific">Glycine soja</name>
    <name type="common">Wild soybean</name>
    <dbReference type="NCBI Taxonomy" id="3848"/>
    <lineage>
        <taxon>Eukaryota</taxon>
        <taxon>Viridiplantae</taxon>
        <taxon>Streptophyta</taxon>
        <taxon>Embryophyta</taxon>
        <taxon>Tracheophyta</taxon>
        <taxon>Spermatophyta</taxon>
        <taxon>Magnoliopsida</taxon>
        <taxon>eudicotyledons</taxon>
        <taxon>Gunneridae</taxon>
        <taxon>Pentapetalae</taxon>
        <taxon>rosids</taxon>
        <taxon>fabids</taxon>
        <taxon>Fabales</taxon>
        <taxon>Fabaceae</taxon>
        <taxon>Papilionoideae</taxon>
        <taxon>50 kb inversion clade</taxon>
        <taxon>NPAAA clade</taxon>
        <taxon>indigoferoid/millettioid clade</taxon>
        <taxon>Phaseoleae</taxon>
        <taxon>Glycine</taxon>
        <taxon>Glycine subgen. Soja</taxon>
    </lineage>
</organism>
<dbReference type="AlphaFoldDB" id="A0A0B2PST0"/>
<reference evidence="2" key="1">
    <citation type="submission" date="2014-07" db="EMBL/GenBank/DDBJ databases">
        <title>Identification of a novel salt tolerance gene in wild soybean by whole-genome sequencing.</title>
        <authorList>
            <person name="Lam H.-M."/>
            <person name="Qi X."/>
            <person name="Li M.-W."/>
            <person name="Liu X."/>
            <person name="Xie M."/>
            <person name="Ni M."/>
            <person name="Xu X."/>
        </authorList>
    </citation>
    <scope>NUCLEOTIDE SEQUENCE [LARGE SCALE GENOMIC DNA]</scope>
    <source>
        <tissue evidence="2">Root</tissue>
    </source>
</reference>
<dbReference type="EMBL" id="KN664227">
    <property type="protein sequence ID" value="KHN10632.1"/>
    <property type="molecule type" value="Genomic_DNA"/>
</dbReference>
<name>A0A0B2PST0_GLYSO</name>
<accession>A0A0B2PST0</accession>
<protein>
    <submittedName>
        <fullName evidence="2">Uncharacterized protein</fullName>
    </submittedName>
</protein>
<feature type="chain" id="PRO_5002075704" evidence="1">
    <location>
        <begin position="28"/>
        <end position="102"/>
    </location>
</feature>
<gene>
    <name evidence="2" type="ORF">glysoja_029177</name>
</gene>